<reference evidence="3" key="1">
    <citation type="submission" date="2025-08" db="UniProtKB">
        <authorList>
            <consortium name="Ensembl"/>
        </authorList>
    </citation>
    <scope>IDENTIFICATION</scope>
</reference>
<feature type="chain" id="PRO_5018710953" description="Reverse transcriptase domain-containing protein" evidence="1">
    <location>
        <begin position="23"/>
        <end position="242"/>
    </location>
</feature>
<dbReference type="PANTHER" id="PTHR31635">
    <property type="entry name" value="REVERSE TRANSCRIPTASE DOMAIN-CONTAINING PROTEIN-RELATED"/>
    <property type="match status" value="1"/>
</dbReference>
<name>A0A3Q3FD49_KRYMA</name>
<sequence>KVLFPFRVVLINFSLLLRRCRQGCPSSPSQFSIAIEPLAIAIRSDLSIRGIKVGTEEHKRALYAEDLLVFIHQPSKSVSPLLTCCGSYSTVLGYKINYTKSKAFPLNMTEQETKLLPGSFKWCPDGFTYLGINISSSLDQIYQKNYTALINKTKAELERWMDLPISLIGRVNSIKMSISMYPHKIKLLTLHAPYTMCGLNLPNFRIYYLASHFCILWMWIYSNDNDTRWVQNSNSLKLHQTP</sequence>
<organism evidence="3 4">
    <name type="scientific">Kryptolebias marmoratus</name>
    <name type="common">Mangrove killifish</name>
    <name type="synonym">Rivulus marmoratus</name>
    <dbReference type="NCBI Taxonomy" id="37003"/>
    <lineage>
        <taxon>Eukaryota</taxon>
        <taxon>Metazoa</taxon>
        <taxon>Chordata</taxon>
        <taxon>Craniata</taxon>
        <taxon>Vertebrata</taxon>
        <taxon>Euteleostomi</taxon>
        <taxon>Actinopterygii</taxon>
        <taxon>Neopterygii</taxon>
        <taxon>Teleostei</taxon>
        <taxon>Neoteleostei</taxon>
        <taxon>Acanthomorphata</taxon>
        <taxon>Ovalentaria</taxon>
        <taxon>Atherinomorphae</taxon>
        <taxon>Cyprinodontiformes</taxon>
        <taxon>Rivulidae</taxon>
        <taxon>Kryptolebias</taxon>
    </lineage>
</organism>
<dbReference type="AlphaFoldDB" id="A0A3Q3FD49"/>
<dbReference type="Proteomes" id="UP000264800">
    <property type="component" value="Unplaced"/>
</dbReference>
<evidence type="ECO:0000259" key="2">
    <source>
        <dbReference type="Pfam" id="PF00078"/>
    </source>
</evidence>
<feature type="domain" description="Reverse transcriptase" evidence="2">
    <location>
        <begin position="18"/>
        <end position="134"/>
    </location>
</feature>
<protein>
    <recommendedName>
        <fullName evidence="2">Reverse transcriptase domain-containing protein</fullName>
    </recommendedName>
</protein>
<dbReference type="OMA" id="WASIEQH"/>
<dbReference type="GeneTree" id="ENSGT01150000286916"/>
<dbReference type="Ensembl" id="ENSKMAT00000011404.1">
    <property type="protein sequence ID" value="ENSKMAP00000011232.1"/>
    <property type="gene ID" value="ENSKMAG00000008433.1"/>
</dbReference>
<keyword evidence="1" id="KW-0732">Signal</keyword>
<reference evidence="3" key="2">
    <citation type="submission" date="2025-09" db="UniProtKB">
        <authorList>
            <consortium name="Ensembl"/>
        </authorList>
    </citation>
    <scope>IDENTIFICATION</scope>
</reference>
<feature type="signal peptide" evidence="1">
    <location>
        <begin position="1"/>
        <end position="22"/>
    </location>
</feature>
<dbReference type="PANTHER" id="PTHR31635:SF196">
    <property type="entry name" value="REVERSE TRANSCRIPTASE DOMAIN-CONTAINING PROTEIN-RELATED"/>
    <property type="match status" value="1"/>
</dbReference>
<dbReference type="STRING" id="37003.ENSKMAP00000011232"/>
<dbReference type="Pfam" id="PF00078">
    <property type="entry name" value="RVT_1"/>
    <property type="match status" value="1"/>
</dbReference>
<proteinExistence type="predicted"/>
<evidence type="ECO:0000313" key="3">
    <source>
        <dbReference type="Ensembl" id="ENSKMAP00000011232.1"/>
    </source>
</evidence>
<dbReference type="InterPro" id="IPR000477">
    <property type="entry name" value="RT_dom"/>
</dbReference>
<evidence type="ECO:0000313" key="4">
    <source>
        <dbReference type="Proteomes" id="UP000264800"/>
    </source>
</evidence>
<accession>A0A3Q3FD49</accession>
<evidence type="ECO:0000256" key="1">
    <source>
        <dbReference type="SAM" id="SignalP"/>
    </source>
</evidence>
<keyword evidence="4" id="KW-1185">Reference proteome</keyword>